<comment type="caution">
    <text evidence="9">The sequence shown here is derived from an EMBL/GenBank/DDBJ whole genome shotgun (WGS) entry which is preliminary data.</text>
</comment>
<feature type="compositionally biased region" description="Low complexity" evidence="7">
    <location>
        <begin position="501"/>
        <end position="518"/>
    </location>
</feature>
<dbReference type="PROSITE" id="PS00691">
    <property type="entry name" value="DNA_PHOTOLYASES_1_2"/>
    <property type="match status" value="1"/>
</dbReference>
<dbReference type="GO" id="GO:0006139">
    <property type="term" value="P:nucleobase-containing compound metabolic process"/>
    <property type="evidence" value="ECO:0007669"/>
    <property type="project" value="UniProtKB-ARBA"/>
</dbReference>
<dbReference type="Gene3D" id="1.10.579.10">
    <property type="entry name" value="DNA Cyclobutane Dipyrimidine Photolyase, subunit A, domain 3"/>
    <property type="match status" value="1"/>
</dbReference>
<dbReference type="InterPro" id="IPR006050">
    <property type="entry name" value="DNA_photolyase_N"/>
</dbReference>
<keyword evidence="9" id="KW-0456">Lyase</keyword>
<feature type="binding site" evidence="4">
    <location>
        <begin position="418"/>
        <end position="420"/>
    </location>
    <ligand>
        <name>FAD</name>
        <dbReference type="ChEBI" id="CHEBI:57692"/>
    </ligand>
</feature>
<dbReference type="EMBL" id="JAAMOX010000001">
    <property type="protein sequence ID" value="NIH53324.1"/>
    <property type="molecule type" value="Genomic_DNA"/>
</dbReference>
<dbReference type="InterPro" id="IPR036134">
    <property type="entry name" value="Crypto/Photolyase_FAD-like_sf"/>
</dbReference>
<accession>A0A7X5R0A8</accession>
<comment type="cofactor">
    <cofactor evidence="4">
        <name>FAD</name>
        <dbReference type="ChEBI" id="CHEBI:57692"/>
    </cofactor>
    <text evidence="4">Binds 1 FAD per subunit.</text>
</comment>
<feature type="binding site" evidence="4">
    <location>
        <position position="266"/>
    </location>
    <ligand>
        <name>FAD</name>
        <dbReference type="ChEBI" id="CHEBI:57692"/>
    </ligand>
</feature>
<feature type="binding site" evidence="4">
    <location>
        <begin position="277"/>
        <end position="281"/>
    </location>
    <ligand>
        <name>FAD</name>
        <dbReference type="ChEBI" id="CHEBI:57692"/>
    </ligand>
</feature>
<evidence type="ECO:0000256" key="6">
    <source>
        <dbReference type="RuleBase" id="RU004182"/>
    </source>
</evidence>
<dbReference type="GO" id="GO:0003904">
    <property type="term" value="F:deoxyribodipyrimidine photo-lyase activity"/>
    <property type="evidence" value="ECO:0007669"/>
    <property type="project" value="UniProtKB-EC"/>
</dbReference>
<evidence type="ECO:0000313" key="10">
    <source>
        <dbReference type="Proteomes" id="UP000541033"/>
    </source>
</evidence>
<evidence type="ECO:0000256" key="4">
    <source>
        <dbReference type="PIRSR" id="PIRSR602081-1"/>
    </source>
</evidence>
<dbReference type="SUPFAM" id="SSF48173">
    <property type="entry name" value="Cryptochrome/photolyase FAD-binding domain"/>
    <property type="match status" value="1"/>
</dbReference>
<protein>
    <submittedName>
        <fullName evidence="9">Deoxyribodipyrimidine photo-lyase</fullName>
        <ecNumber evidence="9">4.1.99.3</ecNumber>
    </submittedName>
</protein>
<dbReference type="Gene3D" id="3.40.50.620">
    <property type="entry name" value="HUPs"/>
    <property type="match status" value="1"/>
</dbReference>
<dbReference type="SUPFAM" id="SSF52425">
    <property type="entry name" value="Cryptochrome/photolyase, N-terminal domain"/>
    <property type="match status" value="1"/>
</dbReference>
<dbReference type="AlphaFoldDB" id="A0A7X5R0A8"/>
<feature type="region of interest" description="Disordered" evidence="7">
    <location>
        <begin position="501"/>
        <end position="525"/>
    </location>
</feature>
<dbReference type="Pfam" id="PF03441">
    <property type="entry name" value="FAD_binding_7"/>
    <property type="match status" value="1"/>
</dbReference>
<feature type="binding site" evidence="4">
    <location>
        <position position="317"/>
    </location>
    <ligand>
        <name>FAD</name>
        <dbReference type="ChEBI" id="CHEBI:57692"/>
    </ligand>
</feature>
<evidence type="ECO:0000259" key="8">
    <source>
        <dbReference type="PROSITE" id="PS51645"/>
    </source>
</evidence>
<name>A0A7X5R0A8_9MICO</name>
<dbReference type="GO" id="GO:0003677">
    <property type="term" value="F:DNA binding"/>
    <property type="evidence" value="ECO:0007669"/>
    <property type="project" value="TreeGrafter"/>
</dbReference>
<feature type="site" description="Electron transfer via tryptophanyl radical" evidence="5">
    <location>
        <position position="405"/>
    </location>
</feature>
<dbReference type="Pfam" id="PF00875">
    <property type="entry name" value="DNA_photolyase"/>
    <property type="match status" value="1"/>
</dbReference>
<dbReference type="Proteomes" id="UP000541033">
    <property type="component" value="Unassembled WGS sequence"/>
</dbReference>
<dbReference type="InterPro" id="IPR005101">
    <property type="entry name" value="Cryptochr/Photolyase_FAD-bd"/>
</dbReference>
<gene>
    <name evidence="9" type="ORF">FHX76_001192</name>
</gene>
<evidence type="ECO:0000313" key="9">
    <source>
        <dbReference type="EMBL" id="NIH53324.1"/>
    </source>
</evidence>
<organism evidence="9 10">
    <name type="scientific">Lysinibacter cavernae</name>
    <dbReference type="NCBI Taxonomy" id="1640652"/>
    <lineage>
        <taxon>Bacteria</taxon>
        <taxon>Bacillati</taxon>
        <taxon>Actinomycetota</taxon>
        <taxon>Actinomycetes</taxon>
        <taxon>Micrococcales</taxon>
        <taxon>Microbacteriaceae</taxon>
        <taxon>Lysinibacter</taxon>
    </lineage>
</organism>
<dbReference type="InterPro" id="IPR002081">
    <property type="entry name" value="Cryptochrome/DNA_photolyase_1"/>
</dbReference>
<dbReference type="InterPro" id="IPR014729">
    <property type="entry name" value="Rossmann-like_a/b/a_fold"/>
</dbReference>
<feature type="site" description="Electron transfer via tryptophanyl radical" evidence="5">
    <location>
        <position position="351"/>
    </location>
</feature>
<dbReference type="InterPro" id="IPR018394">
    <property type="entry name" value="DNA_photolyase_1_CS_C"/>
</dbReference>
<keyword evidence="1 4" id="KW-0285">Flavoprotein</keyword>
<evidence type="ECO:0000256" key="2">
    <source>
        <dbReference type="ARBA" id="ARBA00022827"/>
    </source>
</evidence>
<dbReference type="GO" id="GO:0006950">
    <property type="term" value="P:response to stress"/>
    <property type="evidence" value="ECO:0007669"/>
    <property type="project" value="UniProtKB-ARBA"/>
</dbReference>
<dbReference type="GO" id="GO:0071949">
    <property type="term" value="F:FAD binding"/>
    <property type="evidence" value="ECO:0007669"/>
    <property type="project" value="TreeGrafter"/>
</dbReference>
<evidence type="ECO:0000256" key="5">
    <source>
        <dbReference type="PIRSR" id="PIRSR602081-2"/>
    </source>
</evidence>
<dbReference type="PANTHER" id="PTHR11455">
    <property type="entry name" value="CRYPTOCHROME"/>
    <property type="match status" value="1"/>
</dbReference>
<dbReference type="PRINTS" id="PR00147">
    <property type="entry name" value="DNAPHOTLYASE"/>
</dbReference>
<feature type="region of interest" description="Disordered" evidence="7">
    <location>
        <begin position="1"/>
        <end position="23"/>
    </location>
</feature>
<proteinExistence type="inferred from homology"/>
<evidence type="ECO:0000256" key="3">
    <source>
        <dbReference type="ARBA" id="ARBA00022991"/>
    </source>
</evidence>
<reference evidence="9 10" key="1">
    <citation type="submission" date="2020-02" db="EMBL/GenBank/DDBJ databases">
        <title>Sequencing the genomes of 1000 actinobacteria strains.</title>
        <authorList>
            <person name="Klenk H.-P."/>
        </authorList>
    </citation>
    <scope>NUCLEOTIDE SEQUENCE [LARGE SCALE GENOMIC DNA]</scope>
    <source>
        <strain evidence="9 10">DSM 27960</strain>
    </source>
</reference>
<feature type="domain" description="Photolyase/cryptochrome alpha/beta" evidence="8">
    <location>
        <begin position="30"/>
        <end position="174"/>
    </location>
</feature>
<evidence type="ECO:0000256" key="7">
    <source>
        <dbReference type="SAM" id="MobiDB-lite"/>
    </source>
</evidence>
<feature type="site" description="Electron transfer via tryptophanyl radical" evidence="5">
    <location>
        <position position="428"/>
    </location>
</feature>
<dbReference type="EC" id="4.1.99.3" evidence="9"/>
<dbReference type="PROSITE" id="PS00394">
    <property type="entry name" value="DNA_PHOTOLYASES_1_1"/>
    <property type="match status" value="1"/>
</dbReference>
<dbReference type="Gene3D" id="1.25.40.80">
    <property type="match status" value="1"/>
</dbReference>
<keyword evidence="2 4" id="KW-0274">FAD</keyword>
<dbReference type="GO" id="GO:0009416">
    <property type="term" value="P:response to light stimulus"/>
    <property type="evidence" value="ECO:0007669"/>
    <property type="project" value="TreeGrafter"/>
</dbReference>
<dbReference type="PANTHER" id="PTHR11455:SF9">
    <property type="entry name" value="CRYPTOCHROME CIRCADIAN CLOCK 5 ISOFORM X1"/>
    <property type="match status" value="1"/>
</dbReference>
<keyword evidence="3 6" id="KW-0157">Chromophore</keyword>
<dbReference type="PROSITE" id="PS51645">
    <property type="entry name" value="PHR_CRY_ALPHA_BETA"/>
    <property type="match status" value="1"/>
</dbReference>
<comment type="similarity">
    <text evidence="6">Belongs to the DNA photolyase family.</text>
</comment>
<evidence type="ECO:0000256" key="1">
    <source>
        <dbReference type="ARBA" id="ARBA00022630"/>
    </source>
</evidence>
<dbReference type="InterPro" id="IPR036155">
    <property type="entry name" value="Crypto/Photolyase_N_sf"/>
</dbReference>
<sequence>MIASLTLGTDAGDPTSVESSRLAEGTADGPVALVWLRNDLRLADNPALQAGIAAAGPRGTTIVVYVLETAAGDSQVGPEAGPDSAAPRALGAASRWWLHHSLSALADDLGAIGGKLVLRAGDAATVIPGLAAEIGADAVFWNRRYTNARNADITIKAALTEAGCEARSFHANLLHEPWTVQTGQGTPFRVFTPYWRACLATPEPREPLPAPTGIRSAPVHSDTLTDWGLLPTAPDWASGLRATWTPGERGAHERLDAFLNDGIDDYHLRDEPADGTTSWLSPHLRFGEISPFAVWDAVRRARSAGVTGQAANNAAKFLSEVGWREFNTSILFSFPALREQNVRPEFAAFPWATPDQDELAAWRDGRTGIPLVDAGMRELWHTGTMHNRVRMVVASFLIKNLLVDWRIGEAWFWDTLVDADEASNPGNWQWVAGSGVDAAPYFRVFNPELQAKKFDPHGEYVRRWVPEYGTPSYPAPIVDLRETRGNALAAYSAMRAALPDPAASADRADPAAGTAAARPRPPEAT</sequence>
<keyword evidence="10" id="KW-1185">Reference proteome</keyword>